<protein>
    <submittedName>
        <fullName evidence="2">TPM domain-containing protein</fullName>
    </submittedName>
</protein>
<comment type="caution">
    <text evidence="2">The sequence shown here is derived from an EMBL/GenBank/DDBJ whole genome shotgun (WGS) entry which is preliminary data.</text>
</comment>
<reference evidence="2 3" key="1">
    <citation type="submission" date="2024-02" db="EMBL/GenBank/DDBJ databases">
        <title>A Gaetbulibacter species isolated from tidal flats and genomic insights of their niches.</title>
        <authorList>
            <person name="Ye Y."/>
        </authorList>
    </citation>
    <scope>NUCLEOTIDE SEQUENCE [LARGE SCALE GENOMIC DNA]</scope>
    <source>
        <strain evidence="2 3">KYW382</strain>
    </source>
</reference>
<dbReference type="RefSeq" id="WP_344738608.1">
    <property type="nucleotide sequence ID" value="NZ_BAABAY010000001.1"/>
</dbReference>
<dbReference type="EMBL" id="JBAWKB010000001">
    <property type="protein sequence ID" value="MFH6770431.1"/>
    <property type="molecule type" value="Genomic_DNA"/>
</dbReference>
<dbReference type="Gene3D" id="3.10.310.50">
    <property type="match status" value="1"/>
</dbReference>
<name>A0ABW7MUC6_9FLAO</name>
<proteinExistence type="predicted"/>
<dbReference type="Pfam" id="PF04536">
    <property type="entry name" value="TPM_phosphatase"/>
    <property type="match status" value="1"/>
</dbReference>
<organism evidence="2 3">
    <name type="scientific">Gaetbulibacter aestuarii</name>
    <dbReference type="NCBI Taxonomy" id="1502358"/>
    <lineage>
        <taxon>Bacteria</taxon>
        <taxon>Pseudomonadati</taxon>
        <taxon>Bacteroidota</taxon>
        <taxon>Flavobacteriia</taxon>
        <taxon>Flavobacteriales</taxon>
        <taxon>Flavobacteriaceae</taxon>
        <taxon>Gaetbulibacter</taxon>
    </lineage>
</organism>
<evidence type="ECO:0000313" key="3">
    <source>
        <dbReference type="Proteomes" id="UP001610100"/>
    </source>
</evidence>
<sequence>MKYSIIILLGLFISCKANRITTNLDSKPSENLTEKLCNQIDDNIENQLKLQMKLIQEESLKNLDEKIKNGSNPLSELNVLNYITTRHLWKNCPKYKIKYYALGSIFTRVLDIDNTLNNKEVDEIKLKIENLEKEKMVQLMIVTIDDLYPYKDITEYSIEQGNNWKIGKYQENGGIIVVLDKNDRNIRLSTDNKLKKELTDKECEEIIEFLKPLFKEKEYSKGLKIMIDKINERI</sequence>
<dbReference type="PANTHER" id="PTHR30373">
    <property type="entry name" value="UPF0603 PROTEIN YGCG"/>
    <property type="match status" value="1"/>
</dbReference>
<evidence type="ECO:0000313" key="2">
    <source>
        <dbReference type="EMBL" id="MFH6770431.1"/>
    </source>
</evidence>
<dbReference type="InterPro" id="IPR007621">
    <property type="entry name" value="TPM_dom"/>
</dbReference>
<evidence type="ECO:0000259" key="1">
    <source>
        <dbReference type="Pfam" id="PF04536"/>
    </source>
</evidence>
<keyword evidence="3" id="KW-1185">Reference proteome</keyword>
<dbReference type="PANTHER" id="PTHR30373:SF2">
    <property type="entry name" value="UPF0603 PROTEIN YGCG"/>
    <property type="match status" value="1"/>
</dbReference>
<accession>A0ABW7MUC6</accession>
<gene>
    <name evidence="2" type="ORF">V8G58_00685</name>
</gene>
<dbReference type="PROSITE" id="PS51257">
    <property type="entry name" value="PROKAR_LIPOPROTEIN"/>
    <property type="match status" value="1"/>
</dbReference>
<feature type="domain" description="TPM" evidence="1">
    <location>
        <begin position="109"/>
        <end position="232"/>
    </location>
</feature>
<dbReference type="Proteomes" id="UP001610100">
    <property type="component" value="Unassembled WGS sequence"/>
</dbReference>